<accession>A0A518C753</accession>
<dbReference type="AlphaFoldDB" id="A0A518C753"/>
<dbReference type="KEGG" id="bvo:Pan97_20770"/>
<reference evidence="2" key="1">
    <citation type="submission" date="2019-02" db="EMBL/GenBank/DDBJ databases">
        <title>Deep-cultivation of Planctomycetes and their phenomic and genomic characterization uncovers novel biology.</title>
        <authorList>
            <person name="Wiegand S."/>
            <person name="Jogler M."/>
            <person name="Boedeker C."/>
            <person name="Pinto D."/>
            <person name="Vollmers J."/>
            <person name="Rivas-Marin E."/>
            <person name="Kohn T."/>
            <person name="Peeters S.H."/>
            <person name="Heuer A."/>
            <person name="Rast P."/>
            <person name="Oberbeckmann S."/>
            <person name="Bunk B."/>
            <person name="Jeske O."/>
            <person name="Meyerdierks A."/>
            <person name="Storesund J.E."/>
            <person name="Kallscheuer N."/>
            <person name="Luecker S."/>
            <person name="Lage O.M."/>
            <person name="Pohl T."/>
            <person name="Merkel B.J."/>
            <person name="Hornburger P."/>
            <person name="Mueller R.-W."/>
            <person name="Bruemmer F."/>
            <person name="Labrenz M."/>
            <person name="Spormann A.M."/>
            <person name="Op den Camp H."/>
            <person name="Overmann J."/>
            <person name="Amann R."/>
            <person name="Jetten M.S.M."/>
            <person name="Mascher T."/>
            <person name="Medema M.H."/>
            <person name="Devos D.P."/>
            <person name="Kaster A.-K."/>
            <person name="Ovreas L."/>
            <person name="Rohde M."/>
            <person name="Galperin M.Y."/>
            <person name="Jogler C."/>
        </authorList>
    </citation>
    <scope>NUCLEOTIDE SEQUENCE [LARGE SCALE GENOMIC DNA]</scope>
    <source>
        <strain evidence="2">Pan97</strain>
    </source>
</reference>
<organism evidence="1 2">
    <name type="scientific">Bremerella volcania</name>
    <dbReference type="NCBI Taxonomy" id="2527984"/>
    <lineage>
        <taxon>Bacteria</taxon>
        <taxon>Pseudomonadati</taxon>
        <taxon>Planctomycetota</taxon>
        <taxon>Planctomycetia</taxon>
        <taxon>Pirellulales</taxon>
        <taxon>Pirellulaceae</taxon>
        <taxon>Bremerella</taxon>
    </lineage>
</organism>
<keyword evidence="2" id="KW-1185">Reference proteome</keyword>
<proteinExistence type="predicted"/>
<dbReference type="EMBL" id="CP036289">
    <property type="protein sequence ID" value="QDU75056.1"/>
    <property type="molecule type" value="Genomic_DNA"/>
</dbReference>
<name>A0A518C753_9BACT</name>
<evidence type="ECO:0000313" key="1">
    <source>
        <dbReference type="EMBL" id="QDU75056.1"/>
    </source>
</evidence>
<protein>
    <submittedName>
        <fullName evidence="1">Uncharacterized protein</fullName>
    </submittedName>
</protein>
<gene>
    <name evidence="1" type="ORF">Pan97_20770</name>
</gene>
<dbReference type="Proteomes" id="UP000318626">
    <property type="component" value="Chromosome"/>
</dbReference>
<sequence>MTKPEHAAKDGVLGLFSWEVTIPLANSAATIYASSC</sequence>
<evidence type="ECO:0000313" key="2">
    <source>
        <dbReference type="Proteomes" id="UP000318626"/>
    </source>
</evidence>